<keyword evidence="8" id="KW-1133">Transmembrane helix</keyword>
<keyword evidence="11 14" id="KW-0503">Monooxygenase</keyword>
<dbReference type="PROSITE" id="PS00086">
    <property type="entry name" value="CYTOCHROME_P450"/>
    <property type="match status" value="1"/>
</dbReference>
<dbReference type="CDD" id="cd11065">
    <property type="entry name" value="CYP64-like"/>
    <property type="match status" value="1"/>
</dbReference>
<dbReference type="GO" id="GO:0016705">
    <property type="term" value="F:oxidoreductase activity, acting on paired donors, with incorporation or reduction of molecular oxygen"/>
    <property type="evidence" value="ECO:0007669"/>
    <property type="project" value="InterPro"/>
</dbReference>
<evidence type="ECO:0000256" key="15">
    <source>
        <dbReference type="SAM" id="SignalP"/>
    </source>
</evidence>
<evidence type="ECO:0000313" key="16">
    <source>
        <dbReference type="EMBL" id="KDQ49689.1"/>
    </source>
</evidence>
<keyword evidence="17" id="KW-1185">Reference proteome</keyword>
<evidence type="ECO:0000256" key="4">
    <source>
        <dbReference type="ARBA" id="ARBA00010617"/>
    </source>
</evidence>
<keyword evidence="12" id="KW-0472">Membrane</keyword>
<accession>A0A067P4J0</accession>
<reference evidence="17" key="1">
    <citation type="journal article" date="2014" name="Proc. Natl. Acad. Sci. U.S.A.">
        <title>Extensive sampling of basidiomycete genomes demonstrates inadequacy of the white-rot/brown-rot paradigm for wood decay fungi.</title>
        <authorList>
            <person name="Riley R."/>
            <person name="Salamov A.A."/>
            <person name="Brown D.W."/>
            <person name="Nagy L.G."/>
            <person name="Floudas D."/>
            <person name="Held B.W."/>
            <person name="Levasseur A."/>
            <person name="Lombard V."/>
            <person name="Morin E."/>
            <person name="Otillar R."/>
            <person name="Lindquist E.A."/>
            <person name="Sun H."/>
            <person name="LaButti K.M."/>
            <person name="Schmutz J."/>
            <person name="Jabbour D."/>
            <person name="Luo H."/>
            <person name="Baker S.E."/>
            <person name="Pisabarro A.G."/>
            <person name="Walton J.D."/>
            <person name="Blanchette R.A."/>
            <person name="Henrissat B."/>
            <person name="Martin F."/>
            <person name="Cullen D."/>
            <person name="Hibbett D.S."/>
            <person name="Grigoriev I.V."/>
        </authorList>
    </citation>
    <scope>NUCLEOTIDE SEQUENCE [LARGE SCALE GENOMIC DNA]</scope>
    <source>
        <strain evidence="17">MUCL 33604</strain>
    </source>
</reference>
<feature type="chain" id="PRO_5001642838" description="Cytochrome P450" evidence="15">
    <location>
        <begin position="26"/>
        <end position="510"/>
    </location>
</feature>
<dbReference type="EMBL" id="KL197776">
    <property type="protein sequence ID" value="KDQ49689.1"/>
    <property type="molecule type" value="Genomic_DNA"/>
</dbReference>
<keyword evidence="15" id="KW-0732">Signal</keyword>
<evidence type="ECO:0000256" key="12">
    <source>
        <dbReference type="ARBA" id="ARBA00023136"/>
    </source>
</evidence>
<evidence type="ECO:0000313" key="17">
    <source>
        <dbReference type="Proteomes" id="UP000027265"/>
    </source>
</evidence>
<proteinExistence type="inferred from homology"/>
<dbReference type="SUPFAM" id="SSF48264">
    <property type="entry name" value="Cytochrome P450"/>
    <property type="match status" value="1"/>
</dbReference>
<evidence type="ECO:0000256" key="6">
    <source>
        <dbReference type="ARBA" id="ARBA00022692"/>
    </source>
</evidence>
<protein>
    <recommendedName>
        <fullName evidence="18">Cytochrome P450</fullName>
    </recommendedName>
</protein>
<dbReference type="AlphaFoldDB" id="A0A067P4J0"/>
<sequence>MGLEPPVYAFAFFVIVLLLSRLTRANQKYLPGPPGLPLVGNTFQVPPHQQWVYFKSLSDKFGPIVRLVVGTDDVVVINRGAEADELLGKRSAIYSDRPISIYAGKYQSQNRRIGLLKYGTELKRQRTAFHGMLQPRVVGAYEVYQDQASLKLLSDMLTHPDQPFLNAQRFSASLIYRLTYGLQLEDGSKDLEDVLKVIDDFVAEVAPGRHLVDGWPFLDWFPDFLAPWRRDALRTHENEFKLYGRLVREVKQRMESGDSHECFISRLWEQQHKLDLDEMAIAYLGGSSFEAGTGTTSDSLLWLFAATLLYPEPVKAAQRELDSIVGDDHIPGFDDFKALPYSVALTREVFRWAPLVPTCLPHALEKDDVYQGYLIKGGSTVIPNVWGMHHDEETFPRHHVFDPTRYLTEGVPTFELLSEGHWLFGFGRRLCPGRHLGAKSVWIALTRLIWAYDILPVFDEAGQPILPDLTKCTTGITCKPDEFPVRIVPRSEKRVEMITSAFDDSLAKDR</sequence>
<keyword evidence="10 13" id="KW-0408">Iron</keyword>
<feature type="binding site" description="axial binding residue" evidence="13">
    <location>
        <position position="431"/>
    </location>
    <ligand>
        <name>heme</name>
        <dbReference type="ChEBI" id="CHEBI:30413"/>
    </ligand>
    <ligandPart>
        <name>Fe</name>
        <dbReference type="ChEBI" id="CHEBI:18248"/>
    </ligandPart>
</feature>
<evidence type="ECO:0000256" key="10">
    <source>
        <dbReference type="ARBA" id="ARBA00023004"/>
    </source>
</evidence>
<evidence type="ECO:0000256" key="7">
    <source>
        <dbReference type="ARBA" id="ARBA00022723"/>
    </source>
</evidence>
<comment type="cofactor">
    <cofactor evidence="1 13">
        <name>heme</name>
        <dbReference type="ChEBI" id="CHEBI:30413"/>
    </cofactor>
</comment>
<dbReference type="GO" id="GO:0004497">
    <property type="term" value="F:monooxygenase activity"/>
    <property type="evidence" value="ECO:0007669"/>
    <property type="project" value="UniProtKB-KW"/>
</dbReference>
<dbReference type="PRINTS" id="PR00463">
    <property type="entry name" value="EP450I"/>
</dbReference>
<dbReference type="InParanoid" id="A0A067P4J0"/>
<dbReference type="PANTHER" id="PTHR46300:SF2">
    <property type="entry name" value="CYTOCHROME P450 MONOOXYGENASE ALNH-RELATED"/>
    <property type="match status" value="1"/>
</dbReference>
<keyword evidence="5 13" id="KW-0349">Heme</keyword>
<evidence type="ECO:0000256" key="1">
    <source>
        <dbReference type="ARBA" id="ARBA00001971"/>
    </source>
</evidence>
<dbReference type="InterPro" id="IPR001128">
    <property type="entry name" value="Cyt_P450"/>
</dbReference>
<dbReference type="STRING" id="933084.A0A067P4J0"/>
<evidence type="ECO:0000256" key="9">
    <source>
        <dbReference type="ARBA" id="ARBA00023002"/>
    </source>
</evidence>
<evidence type="ECO:0000256" key="5">
    <source>
        <dbReference type="ARBA" id="ARBA00022617"/>
    </source>
</evidence>
<organism evidence="16 17">
    <name type="scientific">Jaapia argillacea MUCL 33604</name>
    <dbReference type="NCBI Taxonomy" id="933084"/>
    <lineage>
        <taxon>Eukaryota</taxon>
        <taxon>Fungi</taxon>
        <taxon>Dikarya</taxon>
        <taxon>Basidiomycota</taxon>
        <taxon>Agaricomycotina</taxon>
        <taxon>Agaricomycetes</taxon>
        <taxon>Agaricomycetidae</taxon>
        <taxon>Jaapiales</taxon>
        <taxon>Jaapiaceae</taxon>
        <taxon>Jaapia</taxon>
    </lineage>
</organism>
<dbReference type="InterPro" id="IPR002401">
    <property type="entry name" value="Cyt_P450_E_grp-I"/>
</dbReference>
<dbReference type="InterPro" id="IPR036396">
    <property type="entry name" value="Cyt_P450_sf"/>
</dbReference>
<evidence type="ECO:0000256" key="3">
    <source>
        <dbReference type="ARBA" id="ARBA00005179"/>
    </source>
</evidence>
<comment type="subcellular location">
    <subcellularLocation>
        <location evidence="2">Membrane</location>
        <topology evidence="2">Single-pass membrane protein</topology>
    </subcellularLocation>
</comment>
<evidence type="ECO:0000256" key="14">
    <source>
        <dbReference type="RuleBase" id="RU000461"/>
    </source>
</evidence>
<keyword evidence="7 13" id="KW-0479">Metal-binding</keyword>
<evidence type="ECO:0000256" key="2">
    <source>
        <dbReference type="ARBA" id="ARBA00004167"/>
    </source>
</evidence>
<dbReference type="GO" id="GO:0020037">
    <property type="term" value="F:heme binding"/>
    <property type="evidence" value="ECO:0007669"/>
    <property type="project" value="InterPro"/>
</dbReference>
<keyword evidence="6" id="KW-0812">Transmembrane</keyword>
<evidence type="ECO:0000256" key="11">
    <source>
        <dbReference type="ARBA" id="ARBA00023033"/>
    </source>
</evidence>
<dbReference type="Pfam" id="PF00067">
    <property type="entry name" value="p450"/>
    <property type="match status" value="1"/>
</dbReference>
<dbReference type="InterPro" id="IPR050364">
    <property type="entry name" value="Cytochrome_P450_fung"/>
</dbReference>
<evidence type="ECO:0008006" key="18">
    <source>
        <dbReference type="Google" id="ProtNLM"/>
    </source>
</evidence>
<dbReference type="GO" id="GO:0016020">
    <property type="term" value="C:membrane"/>
    <property type="evidence" value="ECO:0007669"/>
    <property type="project" value="UniProtKB-SubCell"/>
</dbReference>
<evidence type="ECO:0000256" key="8">
    <source>
        <dbReference type="ARBA" id="ARBA00022989"/>
    </source>
</evidence>
<dbReference type="HOGENOM" id="CLU_001570_2_3_1"/>
<dbReference type="InterPro" id="IPR017972">
    <property type="entry name" value="Cyt_P450_CS"/>
</dbReference>
<dbReference type="Proteomes" id="UP000027265">
    <property type="component" value="Unassembled WGS sequence"/>
</dbReference>
<dbReference type="OrthoDB" id="2789670at2759"/>
<dbReference type="GO" id="GO:0005506">
    <property type="term" value="F:iron ion binding"/>
    <property type="evidence" value="ECO:0007669"/>
    <property type="project" value="InterPro"/>
</dbReference>
<comment type="similarity">
    <text evidence="4 14">Belongs to the cytochrome P450 family.</text>
</comment>
<name>A0A067P4J0_9AGAM</name>
<gene>
    <name evidence="16" type="ORF">JAAARDRAFT_200614</name>
</gene>
<dbReference type="PANTHER" id="PTHR46300">
    <property type="entry name" value="P450, PUTATIVE (EUROFUNG)-RELATED-RELATED"/>
    <property type="match status" value="1"/>
</dbReference>
<keyword evidence="9 14" id="KW-0560">Oxidoreductase</keyword>
<comment type="pathway">
    <text evidence="3">Secondary metabolite biosynthesis.</text>
</comment>
<evidence type="ECO:0000256" key="13">
    <source>
        <dbReference type="PIRSR" id="PIRSR602401-1"/>
    </source>
</evidence>
<dbReference type="Gene3D" id="1.10.630.10">
    <property type="entry name" value="Cytochrome P450"/>
    <property type="match status" value="1"/>
</dbReference>
<feature type="signal peptide" evidence="15">
    <location>
        <begin position="1"/>
        <end position="25"/>
    </location>
</feature>